<dbReference type="Proteomes" id="UP000678393">
    <property type="component" value="Unassembled WGS sequence"/>
</dbReference>
<comment type="caution">
    <text evidence="1">The sequence shown here is derived from an EMBL/GenBank/DDBJ whole genome shotgun (WGS) entry which is preliminary data.</text>
</comment>
<evidence type="ECO:0000313" key="2">
    <source>
        <dbReference type="Proteomes" id="UP000678393"/>
    </source>
</evidence>
<gene>
    <name evidence="1" type="ORF">CUNI_LOCUS3779</name>
</gene>
<keyword evidence="2" id="KW-1185">Reference proteome</keyword>
<dbReference type="OrthoDB" id="5310573at2759"/>
<evidence type="ECO:0000313" key="1">
    <source>
        <dbReference type="EMBL" id="CAG5118221.1"/>
    </source>
</evidence>
<dbReference type="AlphaFoldDB" id="A0A8S3YS41"/>
<dbReference type="SUPFAM" id="SSF53850">
    <property type="entry name" value="Periplasmic binding protein-like II"/>
    <property type="match status" value="1"/>
</dbReference>
<dbReference type="PANTHER" id="PTHR35841">
    <property type="entry name" value="PHOSPHONATES-BINDING PERIPLASMIC PROTEIN"/>
    <property type="match status" value="1"/>
</dbReference>
<name>A0A8S3YS41_9EUPU</name>
<organism evidence="1 2">
    <name type="scientific">Candidula unifasciata</name>
    <dbReference type="NCBI Taxonomy" id="100452"/>
    <lineage>
        <taxon>Eukaryota</taxon>
        <taxon>Metazoa</taxon>
        <taxon>Spiralia</taxon>
        <taxon>Lophotrochozoa</taxon>
        <taxon>Mollusca</taxon>
        <taxon>Gastropoda</taxon>
        <taxon>Heterobranchia</taxon>
        <taxon>Euthyneura</taxon>
        <taxon>Panpulmonata</taxon>
        <taxon>Eupulmonata</taxon>
        <taxon>Stylommatophora</taxon>
        <taxon>Helicina</taxon>
        <taxon>Helicoidea</taxon>
        <taxon>Geomitridae</taxon>
        <taxon>Candidula</taxon>
    </lineage>
</organism>
<dbReference type="Pfam" id="PF12974">
    <property type="entry name" value="Phosphonate-bd"/>
    <property type="match status" value="1"/>
</dbReference>
<accession>A0A8S3YS41</accession>
<dbReference type="PANTHER" id="PTHR35841:SF1">
    <property type="entry name" value="PHOSPHONATES-BINDING PERIPLASMIC PROTEIN"/>
    <property type="match status" value="1"/>
</dbReference>
<protein>
    <submittedName>
        <fullName evidence="1">Uncharacterized protein</fullName>
    </submittedName>
</protein>
<dbReference type="Gene3D" id="3.40.190.10">
    <property type="entry name" value="Periplasmic binding protein-like II"/>
    <property type="match status" value="1"/>
</dbReference>
<sequence length="285" mass="31970">MAETNSGKRLRLLTYLCPEVSPDVFFILRDCIEEVTGLETDLILENRISGPQPNRTDPFTANLADIVAMNSSDYLRLKAQGQKQMELCPAAPVYRHQMAQDRPVYFSEIIINSANKKKYESIMNLKGCSWAFSSEDSVSGNKVVLKYLKSTLRTNAAFFGNIVPSGSHLNSIQMVKDFRVDAAAVDSTVLARYVREHEESRDKFVSLVSLGPLPIHPLLFNGQLPQELKQRITEALLAMFKSRSWASRLNSVGISKFVAIDSSLYNLEEDITMGLQGMSINPTYY</sequence>
<proteinExistence type="predicted"/>
<reference evidence="1" key="1">
    <citation type="submission" date="2021-04" db="EMBL/GenBank/DDBJ databases">
        <authorList>
            <consortium name="Molecular Ecology Group"/>
        </authorList>
    </citation>
    <scope>NUCLEOTIDE SEQUENCE</scope>
</reference>
<dbReference type="EMBL" id="CAJHNH020000516">
    <property type="protein sequence ID" value="CAG5118221.1"/>
    <property type="molecule type" value="Genomic_DNA"/>
</dbReference>